<feature type="chain" id="PRO_5046986076" description="Secreted protein" evidence="2">
    <location>
        <begin position="19"/>
        <end position="135"/>
    </location>
</feature>
<evidence type="ECO:0000256" key="1">
    <source>
        <dbReference type="SAM" id="Phobius"/>
    </source>
</evidence>
<evidence type="ECO:0008006" key="5">
    <source>
        <dbReference type="Google" id="ProtNLM"/>
    </source>
</evidence>
<feature type="signal peptide" evidence="2">
    <location>
        <begin position="1"/>
        <end position="18"/>
    </location>
</feature>
<reference evidence="3 4" key="1">
    <citation type="submission" date="2021-06" db="EMBL/GenBank/DDBJ databases">
        <authorList>
            <person name="Palmer J.M."/>
        </authorList>
    </citation>
    <scope>NUCLEOTIDE SEQUENCE [LARGE SCALE GENOMIC DNA]</scope>
    <source>
        <strain evidence="4">if_2019</strain>
        <tissue evidence="3">Muscle</tissue>
    </source>
</reference>
<accession>A0ABV0T259</accession>
<name>A0ABV0T259_9TELE</name>
<proteinExistence type="predicted"/>
<dbReference type="Proteomes" id="UP001482620">
    <property type="component" value="Unassembled WGS sequence"/>
</dbReference>
<comment type="caution">
    <text evidence="3">The sequence shown here is derived from an EMBL/GenBank/DDBJ whole genome shotgun (WGS) entry which is preliminary data.</text>
</comment>
<protein>
    <recommendedName>
        <fullName evidence="5">Secreted protein</fullName>
    </recommendedName>
</protein>
<evidence type="ECO:0000256" key="2">
    <source>
        <dbReference type="SAM" id="SignalP"/>
    </source>
</evidence>
<feature type="transmembrane region" description="Helical" evidence="1">
    <location>
        <begin position="101"/>
        <end position="119"/>
    </location>
</feature>
<keyword evidence="1" id="KW-0472">Membrane</keyword>
<keyword evidence="4" id="KW-1185">Reference proteome</keyword>
<keyword evidence="2" id="KW-0732">Signal</keyword>
<gene>
    <name evidence="3" type="ORF">ILYODFUR_031082</name>
</gene>
<sequence>MYLWFSVSGLGALVYVSSLPVAACRGLDLWAGSGLCLGSDMSRGLGSLGPWLNLLGLRRLPAGPVGSSLQLPGASALWLLGGSPGILPCSSLGGLQESRQWFFWCSCALGGLWMSVAWISSVSVPGPGGGSVAPH</sequence>
<dbReference type="EMBL" id="JAHRIQ010016336">
    <property type="protein sequence ID" value="MEQ2226801.1"/>
    <property type="molecule type" value="Genomic_DNA"/>
</dbReference>
<evidence type="ECO:0000313" key="3">
    <source>
        <dbReference type="EMBL" id="MEQ2226801.1"/>
    </source>
</evidence>
<keyword evidence="1" id="KW-1133">Transmembrane helix</keyword>
<organism evidence="3 4">
    <name type="scientific">Ilyodon furcidens</name>
    <name type="common">goldbreast splitfin</name>
    <dbReference type="NCBI Taxonomy" id="33524"/>
    <lineage>
        <taxon>Eukaryota</taxon>
        <taxon>Metazoa</taxon>
        <taxon>Chordata</taxon>
        <taxon>Craniata</taxon>
        <taxon>Vertebrata</taxon>
        <taxon>Euteleostomi</taxon>
        <taxon>Actinopterygii</taxon>
        <taxon>Neopterygii</taxon>
        <taxon>Teleostei</taxon>
        <taxon>Neoteleostei</taxon>
        <taxon>Acanthomorphata</taxon>
        <taxon>Ovalentaria</taxon>
        <taxon>Atherinomorphae</taxon>
        <taxon>Cyprinodontiformes</taxon>
        <taxon>Goodeidae</taxon>
        <taxon>Ilyodon</taxon>
    </lineage>
</organism>
<feature type="transmembrane region" description="Helical" evidence="1">
    <location>
        <begin position="69"/>
        <end position="89"/>
    </location>
</feature>
<evidence type="ECO:0000313" key="4">
    <source>
        <dbReference type="Proteomes" id="UP001482620"/>
    </source>
</evidence>
<keyword evidence="1" id="KW-0812">Transmembrane</keyword>